<evidence type="ECO:0000256" key="2">
    <source>
        <dbReference type="ARBA" id="ARBA00022598"/>
    </source>
</evidence>
<reference evidence="8 9" key="1">
    <citation type="submission" date="2019-06" db="EMBL/GenBank/DDBJ databases">
        <title>Aeromicrobium sp. nov., isolated from a maize field.</title>
        <authorList>
            <person name="Lin S.-Y."/>
            <person name="Tsai C.-F."/>
            <person name="Young C.-C."/>
        </authorList>
    </citation>
    <scope>NUCLEOTIDE SEQUENCE [LARGE SCALE GENOMIC DNA]</scope>
    <source>
        <strain evidence="8 9">CC-CFT486</strain>
    </source>
</reference>
<dbReference type="InterPro" id="IPR005914">
    <property type="entry name" value="Acac_CoA_synth"/>
</dbReference>
<dbReference type="InterPro" id="IPR032387">
    <property type="entry name" value="ACAS_N"/>
</dbReference>
<dbReference type="GO" id="GO:0030729">
    <property type="term" value="F:acetoacetate-CoA ligase activity"/>
    <property type="evidence" value="ECO:0007669"/>
    <property type="project" value="UniProtKB-EC"/>
</dbReference>
<dbReference type="EMBL" id="VDUX01000003">
    <property type="protein sequence ID" value="TXL61352.1"/>
    <property type="molecule type" value="Genomic_DNA"/>
</dbReference>
<dbReference type="EC" id="6.2.1.16" evidence="8"/>
<evidence type="ECO:0000256" key="1">
    <source>
        <dbReference type="ARBA" id="ARBA00006432"/>
    </source>
</evidence>
<dbReference type="Pfam" id="PF16177">
    <property type="entry name" value="ACAS_N"/>
    <property type="match status" value="1"/>
</dbReference>
<dbReference type="InterPro" id="IPR025110">
    <property type="entry name" value="AMP-bd_C"/>
</dbReference>
<dbReference type="GO" id="GO:0003677">
    <property type="term" value="F:DNA binding"/>
    <property type="evidence" value="ECO:0007669"/>
    <property type="project" value="UniProtKB-UniRule"/>
</dbReference>
<dbReference type="InterPro" id="IPR045851">
    <property type="entry name" value="AMP-bd_C_sf"/>
</dbReference>
<evidence type="ECO:0000256" key="3">
    <source>
        <dbReference type="ARBA" id="ARBA00022741"/>
    </source>
</evidence>
<evidence type="ECO:0000256" key="5">
    <source>
        <dbReference type="ARBA" id="ARBA00023125"/>
    </source>
</evidence>
<evidence type="ECO:0000256" key="4">
    <source>
        <dbReference type="ARBA" id="ARBA00022840"/>
    </source>
</evidence>
<feature type="DNA-binding region" description="H-T-H motif" evidence="6">
    <location>
        <begin position="718"/>
        <end position="737"/>
    </location>
</feature>
<dbReference type="GO" id="GO:0006629">
    <property type="term" value="P:lipid metabolic process"/>
    <property type="evidence" value="ECO:0007669"/>
    <property type="project" value="InterPro"/>
</dbReference>
<dbReference type="GO" id="GO:0005524">
    <property type="term" value="F:ATP binding"/>
    <property type="evidence" value="ECO:0007669"/>
    <property type="project" value="UniProtKB-KW"/>
</dbReference>
<gene>
    <name evidence="8" type="ORF">FHP06_07940</name>
</gene>
<dbReference type="InterPro" id="IPR001647">
    <property type="entry name" value="HTH_TetR"/>
</dbReference>
<dbReference type="Pfam" id="PF17932">
    <property type="entry name" value="TetR_C_24"/>
    <property type="match status" value="1"/>
</dbReference>
<dbReference type="Gene3D" id="1.10.357.10">
    <property type="entry name" value="Tetracycline Repressor, domain 2"/>
    <property type="match status" value="1"/>
</dbReference>
<dbReference type="NCBIfam" id="NF002937">
    <property type="entry name" value="PRK03584.1"/>
    <property type="match status" value="1"/>
</dbReference>
<dbReference type="Gene3D" id="3.30.300.30">
    <property type="match status" value="1"/>
</dbReference>
<dbReference type="Proteomes" id="UP000321571">
    <property type="component" value="Unassembled WGS sequence"/>
</dbReference>
<keyword evidence="9" id="KW-1185">Reference proteome</keyword>
<dbReference type="InterPro" id="IPR000873">
    <property type="entry name" value="AMP-dep_synth/lig_dom"/>
</dbReference>
<dbReference type="Pfam" id="PF00501">
    <property type="entry name" value="AMP-binding"/>
    <property type="match status" value="1"/>
</dbReference>
<accession>A0A5C8NJF3</accession>
<dbReference type="InterPro" id="IPR036271">
    <property type="entry name" value="Tet_transcr_reg_TetR-rel_C_sf"/>
</dbReference>
<dbReference type="SUPFAM" id="SSF46689">
    <property type="entry name" value="Homeodomain-like"/>
    <property type="match status" value="1"/>
</dbReference>
<dbReference type="PANTHER" id="PTHR42921:SF1">
    <property type="entry name" value="ACETOACETYL-COA SYNTHETASE"/>
    <property type="match status" value="1"/>
</dbReference>
<dbReference type="PRINTS" id="PR00455">
    <property type="entry name" value="HTHTETR"/>
</dbReference>
<dbReference type="PANTHER" id="PTHR42921">
    <property type="entry name" value="ACETOACETYL-COA SYNTHETASE"/>
    <property type="match status" value="1"/>
</dbReference>
<evidence type="ECO:0000313" key="8">
    <source>
        <dbReference type="EMBL" id="TXL61352.1"/>
    </source>
</evidence>
<evidence type="ECO:0000313" key="9">
    <source>
        <dbReference type="Proteomes" id="UP000321571"/>
    </source>
</evidence>
<evidence type="ECO:0000256" key="6">
    <source>
        <dbReference type="PROSITE-ProRule" id="PRU00335"/>
    </source>
</evidence>
<dbReference type="SUPFAM" id="SSF56801">
    <property type="entry name" value="Acetyl-CoA synthetase-like"/>
    <property type="match status" value="1"/>
</dbReference>
<dbReference type="InterPro" id="IPR042099">
    <property type="entry name" value="ANL_N_sf"/>
</dbReference>
<dbReference type="RefSeq" id="WP_147685554.1">
    <property type="nucleotide sequence ID" value="NZ_VDUX01000003.1"/>
</dbReference>
<sequence length="888" mass="97492">MVENVITDLSRSVMEEPVEPSWVPTPQQIENARIVAFARWLIDHGVASFQDVTDFHEIQDWAASHPDAFWEAVARYFEVRFHREPDAVWDGAPMPDTGWFPGGTLNFAEHLLRGPDPDRDAVVMVLEDGATTSISHGELRRRVLALASRLRALGVETGDRVVAYLPNSIEGVIAFMATAWIGATWSQAGLDLTARAAADRLSQLEPKVLICGGGYFFKGVVHDQRHEVRLLRELLPTVRHTITVSTAGLSLPVDGDFSMTWDEAVDGVGNVDVVPVAFDHPLWVLFTSGTTGKPKGIVHGHGGALLEQFASPGFHLDLRSDDIFFWYTSPNWMMWNAQVCGLLHGATIVLYDGNPIEPSAARLWQIAADLGVTVFGTSPGYLRASEQAGCEPGRDLDLSQMRMIGVTGSILPSAANRWIRDHVSESVQVGSTSGGTDIVGIFVSSNPILPVYDGEISGPALGVALEVWGDDGRPVPPGVSGEMVITQPMPSMPIGFWNDPDGSTYRDTYFAEFPGVWRHGDSITLTDRGTIIIHGRSDATLNRNGIRLGSAEIYEAVESLPEVLDSLVVGVEGADGGYWMPLFVVVTGDRDAVDEAEIDRRVRDRLREHTSPRHVPDEVIVAPILPHTKTGKKLEVPVKRLLAGQRTGEVISAAAVDDPAALDWIVNFASERAASAGQDDVEPTDDYRTWRVYSEQRISRILSAALDTFAEKGFHGTSIRQLAERCGLSVPGLYHHYKSKEDILFDLMMVVVDELIERSRFAVAEAGDDVAGQFDLLVESLLRFHMYRQKGAMLSANELRNLSADHRARYVARKEELNRMLDVVISDGVAAGLFQTPYPIDASRAITSLCLGVASWYHSDGELPEDVFLARYLAVARSIVQPEPDRRA</sequence>
<proteinExistence type="inferred from homology"/>
<dbReference type="Pfam" id="PF13193">
    <property type="entry name" value="AMP-binding_C"/>
    <property type="match status" value="1"/>
</dbReference>
<dbReference type="NCBIfam" id="TIGR01217">
    <property type="entry name" value="ac_ac_CoA_syn"/>
    <property type="match status" value="1"/>
</dbReference>
<dbReference type="Gene3D" id="3.40.50.12780">
    <property type="entry name" value="N-terminal domain of ligase-like"/>
    <property type="match status" value="1"/>
</dbReference>
<dbReference type="SUPFAM" id="SSF48498">
    <property type="entry name" value="Tetracyclin repressor-like, C-terminal domain"/>
    <property type="match status" value="1"/>
</dbReference>
<keyword evidence="5 6" id="KW-0238">DNA-binding</keyword>
<comment type="similarity">
    <text evidence="1">Belongs to the ATP-dependent AMP-binding enzyme family.</text>
</comment>
<protein>
    <submittedName>
        <fullName evidence="8">Acetoacetate--CoA ligase</fullName>
        <ecNumber evidence="8">6.2.1.16</ecNumber>
    </submittedName>
</protein>
<keyword evidence="3" id="KW-0547">Nucleotide-binding</keyword>
<dbReference type="Pfam" id="PF00440">
    <property type="entry name" value="TetR_N"/>
    <property type="match status" value="1"/>
</dbReference>
<keyword evidence="4" id="KW-0067">ATP-binding</keyword>
<feature type="domain" description="HTH tetR-type" evidence="7">
    <location>
        <begin position="695"/>
        <end position="755"/>
    </location>
</feature>
<dbReference type="PROSITE" id="PS00455">
    <property type="entry name" value="AMP_BINDING"/>
    <property type="match status" value="1"/>
</dbReference>
<organism evidence="8 9">
    <name type="scientific">Aeromicrobium terrae</name>
    <dbReference type="NCBI Taxonomy" id="2498846"/>
    <lineage>
        <taxon>Bacteria</taxon>
        <taxon>Bacillati</taxon>
        <taxon>Actinomycetota</taxon>
        <taxon>Actinomycetes</taxon>
        <taxon>Propionibacteriales</taxon>
        <taxon>Nocardioidaceae</taxon>
        <taxon>Aeromicrobium</taxon>
    </lineage>
</organism>
<dbReference type="AlphaFoldDB" id="A0A5C8NJF3"/>
<dbReference type="OrthoDB" id="9803968at2"/>
<dbReference type="InterPro" id="IPR009057">
    <property type="entry name" value="Homeodomain-like_sf"/>
</dbReference>
<keyword evidence="2 8" id="KW-0436">Ligase</keyword>
<dbReference type="InterPro" id="IPR020845">
    <property type="entry name" value="AMP-binding_CS"/>
</dbReference>
<name>A0A5C8NJF3_9ACTN</name>
<evidence type="ECO:0000259" key="7">
    <source>
        <dbReference type="PROSITE" id="PS50977"/>
    </source>
</evidence>
<dbReference type="PROSITE" id="PS50977">
    <property type="entry name" value="HTH_TETR_2"/>
    <property type="match status" value="1"/>
</dbReference>
<comment type="caution">
    <text evidence="8">The sequence shown here is derived from an EMBL/GenBank/DDBJ whole genome shotgun (WGS) entry which is preliminary data.</text>
</comment>
<dbReference type="InterPro" id="IPR041490">
    <property type="entry name" value="KstR2_TetR_C"/>
</dbReference>